<evidence type="ECO:0000256" key="3">
    <source>
        <dbReference type="ARBA" id="ARBA00022679"/>
    </source>
</evidence>
<evidence type="ECO:0000313" key="17">
    <source>
        <dbReference type="EMBL" id="EJZ82658.1"/>
    </source>
</evidence>
<keyword evidence="3 12" id="KW-0808">Transferase</keyword>
<evidence type="ECO:0000313" key="18">
    <source>
        <dbReference type="Proteomes" id="UP000006078"/>
    </source>
</evidence>
<dbReference type="InterPro" id="IPR013264">
    <property type="entry name" value="DNAG_N"/>
</dbReference>
<dbReference type="InterPro" id="IPR013173">
    <property type="entry name" value="DNA_primase_DnaG_DnaB-bd_dom"/>
</dbReference>
<keyword evidence="18" id="KW-1185">Reference proteome</keyword>
<name>I7L7X6_9CORY</name>
<dbReference type="PIRSF" id="PIRSF002811">
    <property type="entry name" value="DnaG"/>
    <property type="match status" value="1"/>
</dbReference>
<dbReference type="PROSITE" id="PS50880">
    <property type="entry name" value="TOPRIM"/>
    <property type="match status" value="1"/>
</dbReference>
<dbReference type="SUPFAM" id="SSF57783">
    <property type="entry name" value="Zinc beta-ribbon"/>
    <property type="match status" value="1"/>
</dbReference>
<dbReference type="Pfam" id="PF13662">
    <property type="entry name" value="Toprim_4"/>
    <property type="match status" value="1"/>
</dbReference>
<dbReference type="EC" id="2.7.7.101" evidence="12"/>
<dbReference type="SMART" id="SM00766">
    <property type="entry name" value="DnaG_DnaB_bind"/>
    <property type="match status" value="1"/>
</dbReference>
<keyword evidence="2 12" id="KW-0639">Primosome</keyword>
<dbReference type="Pfam" id="PF08275">
    <property type="entry name" value="DNAG_N"/>
    <property type="match status" value="1"/>
</dbReference>
<dbReference type="Pfam" id="PF01807">
    <property type="entry name" value="Zn_ribbon_DnaG"/>
    <property type="match status" value="1"/>
</dbReference>
<reference evidence="16 19" key="1">
    <citation type="journal article" date="2012" name="J. Bacteriol.">
        <title>Draft Genome Sequence of Turicella otitidis ATCC 51513, Isolated from Middle Ear Fluid from a Child with Otitis Media.</title>
        <authorList>
            <person name="Brinkrolf K."/>
            <person name="Schneider J."/>
            <person name="Knecht M."/>
            <person name="Ruckert C."/>
            <person name="Tauch A."/>
        </authorList>
    </citation>
    <scope>NUCLEOTIDE SEQUENCE [LARGE SCALE GENOMIC DNA]</scope>
    <source>
        <strain evidence="16 19">ATCC 51513</strain>
    </source>
</reference>
<comment type="cofactor">
    <cofactor evidence="13">
        <name>Zn(2+)</name>
        <dbReference type="ChEBI" id="CHEBI:29105"/>
    </cofactor>
    <text evidence="13">Binds 1 zinc ion per monomer.</text>
</comment>
<dbReference type="Proteomes" id="UP000011016">
    <property type="component" value="Unassembled WGS sequence"/>
</dbReference>
<feature type="region of interest" description="Disordered" evidence="14">
    <location>
        <begin position="439"/>
        <end position="477"/>
    </location>
</feature>
<dbReference type="GO" id="GO:0003677">
    <property type="term" value="F:DNA binding"/>
    <property type="evidence" value="ECO:0007669"/>
    <property type="project" value="UniProtKB-KW"/>
</dbReference>
<sequence>MAKGRIPDSDIEAIRERTPIEEIVGEYVQLKPAGNDSLKGLSPFKDERTPSFHVRPQRGYYHCFSTGKGGDVFSFLMEMEQLSFPEAVEACAQKIGYHINYQGGSGRRVEPGTRQRLLAANRKAHEFYREQLETNEAEPAREQLLKRGFSKQLIYDFECGYAPRGWDATTKHLLGQGFTFEELKEAGISQMGKRGPIDKFRGRLIWPVKSPAGDTIGFGARKLFDDDPLGKYMNTQDTMLYHKSKVLFGLDLAKKHIAEEHRAVVVEGYTDVMAMHAAGVKTAVAACGTAFGEEHMRILRRLMLDEKIVRGEVIYTFDGDEAGQQAAMRAFDGQKEFVGQSFVAVAPGGMDPCDLRLERGDGALRDLVEGRVPAIEFVLGAVLDDYQLTTPELRLQALRRCVPIVAAIKDDSLRGQYANRLAILSGWGNADEVARMVEKEAKDTSGGGRRAARAPEPQAPAPSATERRLERPNPKAPGLWGEREILKLALQYPEEAADAVDSVSAEAFTHPSYRAVRQGVAKAGGCARAGAGGVGWVSGVSDKTPGGEKLVAELAVEPVPAAEDQDLGAYADGVLARLQAGQVTNEIAQLKSKLERSRPGAEGYSAMFADMMALEQARRELDERAARSAPRDRAGR</sequence>
<evidence type="ECO:0000256" key="13">
    <source>
        <dbReference type="PIRNR" id="PIRNR002811"/>
    </source>
</evidence>
<dbReference type="SMART" id="SM00400">
    <property type="entry name" value="ZnF_CHCC"/>
    <property type="match status" value="1"/>
</dbReference>
<dbReference type="InterPro" id="IPR037068">
    <property type="entry name" value="DNA_primase_core_N_sf"/>
</dbReference>
<dbReference type="Gene3D" id="3.40.1360.10">
    <property type="match status" value="1"/>
</dbReference>
<dbReference type="eggNOG" id="COG0358">
    <property type="taxonomic scope" value="Bacteria"/>
</dbReference>
<evidence type="ECO:0000313" key="19">
    <source>
        <dbReference type="Proteomes" id="UP000011016"/>
    </source>
</evidence>
<dbReference type="PATRIC" id="fig|883169.3.peg.401"/>
<evidence type="ECO:0000256" key="6">
    <source>
        <dbReference type="ARBA" id="ARBA00022723"/>
    </source>
</evidence>
<keyword evidence="7" id="KW-0863">Zinc-finger</keyword>
<dbReference type="GO" id="GO:1990077">
    <property type="term" value="C:primosome complex"/>
    <property type="evidence" value="ECO:0007669"/>
    <property type="project" value="UniProtKB-KW"/>
</dbReference>
<feature type="domain" description="Toprim" evidence="15">
    <location>
        <begin position="261"/>
        <end position="349"/>
    </location>
</feature>
<keyword evidence="9" id="KW-0460">Magnesium</keyword>
<dbReference type="EMBL" id="CAJZ01000020">
    <property type="protein sequence ID" value="CCI82882.1"/>
    <property type="molecule type" value="Genomic_DNA"/>
</dbReference>
<dbReference type="CDD" id="cd03364">
    <property type="entry name" value="TOPRIM_DnaG_primases"/>
    <property type="match status" value="1"/>
</dbReference>
<dbReference type="InterPro" id="IPR006171">
    <property type="entry name" value="TOPRIM_dom"/>
</dbReference>
<dbReference type="EMBL" id="AHAE01000023">
    <property type="protein sequence ID" value="EJZ82658.1"/>
    <property type="molecule type" value="Genomic_DNA"/>
</dbReference>
<dbReference type="OrthoDB" id="9803773at2"/>
<dbReference type="InterPro" id="IPR034151">
    <property type="entry name" value="TOPRIM_DnaG_bac"/>
</dbReference>
<keyword evidence="1 12" id="KW-0240">DNA-directed RNA polymerase</keyword>
<evidence type="ECO:0000256" key="12">
    <source>
        <dbReference type="HAMAP-Rule" id="MF_00974"/>
    </source>
</evidence>
<keyword evidence="10 12" id="KW-0238">DNA-binding</keyword>
<dbReference type="HAMAP" id="MF_00974">
    <property type="entry name" value="DNA_primase_DnaG"/>
    <property type="match status" value="1"/>
</dbReference>
<comment type="caution">
    <text evidence="12">Lacks conserved residue(s) required for the propagation of feature annotation.</text>
</comment>
<dbReference type="GO" id="GO:0008270">
    <property type="term" value="F:zinc ion binding"/>
    <property type="evidence" value="ECO:0007669"/>
    <property type="project" value="UniProtKB-KW"/>
</dbReference>
<dbReference type="GO" id="GO:0000428">
    <property type="term" value="C:DNA-directed RNA polymerase complex"/>
    <property type="evidence" value="ECO:0007669"/>
    <property type="project" value="UniProtKB-KW"/>
</dbReference>
<comment type="subunit">
    <text evidence="12">Monomer. Interacts with DnaB.</text>
</comment>
<evidence type="ECO:0000256" key="10">
    <source>
        <dbReference type="ARBA" id="ARBA00023125"/>
    </source>
</evidence>
<comment type="function">
    <text evidence="12 13">RNA polymerase that catalyzes the synthesis of short RNA molecules used as primers for DNA polymerase during DNA replication.</text>
</comment>
<comment type="catalytic activity">
    <reaction evidence="12">
        <text>ssDNA + n NTP = ssDNA/pppN(pN)n-1 hybrid + (n-1) diphosphate.</text>
        <dbReference type="EC" id="2.7.7.101"/>
    </reaction>
</comment>
<dbReference type="Pfam" id="PF08278">
    <property type="entry name" value="DnaG_DnaB_bind"/>
    <property type="match status" value="1"/>
</dbReference>
<evidence type="ECO:0000256" key="4">
    <source>
        <dbReference type="ARBA" id="ARBA00022695"/>
    </source>
</evidence>
<dbReference type="RefSeq" id="WP_004600316.1">
    <property type="nucleotide sequence ID" value="NZ_HF541865.1"/>
</dbReference>
<dbReference type="FunFam" id="3.90.580.10:FF:000001">
    <property type="entry name" value="DNA primase"/>
    <property type="match status" value="1"/>
</dbReference>
<keyword evidence="6 13" id="KW-0479">Metal-binding</keyword>
<dbReference type="Proteomes" id="UP000006078">
    <property type="component" value="Unassembled WGS sequence"/>
</dbReference>
<dbReference type="STRING" id="29321.AAV33_08835"/>
<dbReference type="InterPro" id="IPR002694">
    <property type="entry name" value="Znf_CHC2"/>
</dbReference>
<evidence type="ECO:0000256" key="11">
    <source>
        <dbReference type="ARBA" id="ARBA00023163"/>
    </source>
</evidence>
<dbReference type="InterPro" id="IPR030846">
    <property type="entry name" value="DnaG_bac"/>
</dbReference>
<proteinExistence type="inferred from homology"/>
<keyword evidence="5 12" id="KW-0235">DNA replication</keyword>
<dbReference type="InterPro" id="IPR006295">
    <property type="entry name" value="DNA_primase_DnaG"/>
</dbReference>
<reference evidence="17 18" key="2">
    <citation type="submission" date="2012-08" db="EMBL/GenBank/DDBJ databases">
        <title>The Genome Sequence of Turicella otitidis ATCC 51513.</title>
        <authorList>
            <consortium name="The Broad Institute Genome Sequencing Platform"/>
            <person name="Earl A."/>
            <person name="Ward D."/>
            <person name="Feldgarden M."/>
            <person name="Gevers D."/>
            <person name="Huys G."/>
            <person name="Walker B."/>
            <person name="Young S.K."/>
            <person name="Zeng Q."/>
            <person name="Gargeya S."/>
            <person name="Fitzgerald M."/>
            <person name="Haas B."/>
            <person name="Abouelleil A."/>
            <person name="Alvarado L."/>
            <person name="Arachchi H.M."/>
            <person name="Berlin A.M."/>
            <person name="Chapman S.B."/>
            <person name="Goldberg J."/>
            <person name="Griggs A."/>
            <person name="Gujja S."/>
            <person name="Hansen M."/>
            <person name="Howarth C."/>
            <person name="Imamovic A."/>
            <person name="Larimer J."/>
            <person name="McCowen C."/>
            <person name="Montmayeur A."/>
            <person name="Murphy C."/>
            <person name="Neiman D."/>
            <person name="Pearson M."/>
            <person name="Priest M."/>
            <person name="Roberts A."/>
            <person name="Saif S."/>
            <person name="Shea T."/>
            <person name="Sisk P."/>
            <person name="Sykes S."/>
            <person name="Wortman J."/>
            <person name="Nusbaum C."/>
            <person name="Birren B."/>
        </authorList>
    </citation>
    <scope>NUCLEOTIDE SEQUENCE [LARGE SCALE GENOMIC DNA]</scope>
    <source>
        <strain evidence="17 18">ATCC 51513</strain>
    </source>
</reference>
<dbReference type="GO" id="GO:0003899">
    <property type="term" value="F:DNA-directed RNA polymerase activity"/>
    <property type="evidence" value="ECO:0007669"/>
    <property type="project" value="UniProtKB-UniRule"/>
</dbReference>
<dbReference type="HOGENOM" id="CLU_013501_3_1_11"/>
<protein>
    <recommendedName>
        <fullName evidence="12 13">DNA primase</fullName>
        <ecNumber evidence="12">2.7.7.101</ecNumber>
    </recommendedName>
</protein>
<evidence type="ECO:0000313" key="16">
    <source>
        <dbReference type="EMBL" id="CCI82882.1"/>
    </source>
</evidence>
<evidence type="ECO:0000256" key="5">
    <source>
        <dbReference type="ARBA" id="ARBA00022705"/>
    </source>
</evidence>
<comment type="similarity">
    <text evidence="12 13">Belongs to the DnaG primase family.</text>
</comment>
<evidence type="ECO:0000259" key="15">
    <source>
        <dbReference type="PROSITE" id="PS50880"/>
    </source>
</evidence>
<keyword evidence="4 12" id="KW-0548">Nucleotidyltransferase</keyword>
<dbReference type="InterPro" id="IPR036977">
    <property type="entry name" value="DNA_primase_Znf_CHC2"/>
</dbReference>
<dbReference type="SMART" id="SM00493">
    <property type="entry name" value="TOPRIM"/>
    <property type="match status" value="1"/>
</dbReference>
<dbReference type="AlphaFoldDB" id="I7L7X6"/>
<keyword evidence="11 12" id="KW-0804">Transcription</keyword>
<dbReference type="Pfam" id="PF10410">
    <property type="entry name" value="DnaB_bind"/>
    <property type="match status" value="1"/>
</dbReference>
<dbReference type="Gene3D" id="3.90.580.10">
    <property type="entry name" value="Zinc finger, CHC2-type domain"/>
    <property type="match status" value="1"/>
</dbReference>
<keyword evidence="8 13" id="KW-0862">Zinc</keyword>
<gene>
    <name evidence="12" type="primary">dnaG</name>
    <name evidence="16" type="ORF">BN46_0129</name>
    <name evidence="17" type="ORF">HMPREF9719_00426</name>
</gene>
<evidence type="ECO:0000256" key="1">
    <source>
        <dbReference type="ARBA" id="ARBA00022478"/>
    </source>
</evidence>
<dbReference type="InterPro" id="IPR050219">
    <property type="entry name" value="DnaG_primase"/>
</dbReference>
<dbReference type="GO" id="GO:0005737">
    <property type="term" value="C:cytoplasm"/>
    <property type="evidence" value="ECO:0007669"/>
    <property type="project" value="TreeGrafter"/>
</dbReference>
<evidence type="ECO:0000256" key="14">
    <source>
        <dbReference type="SAM" id="MobiDB-lite"/>
    </source>
</evidence>
<accession>I7L7X6</accession>
<dbReference type="Gene3D" id="3.90.980.10">
    <property type="entry name" value="DNA primase, catalytic core, N-terminal domain"/>
    <property type="match status" value="1"/>
</dbReference>
<comment type="caution">
    <text evidence="16">The sequence shown here is derived from an EMBL/GenBank/DDBJ whole genome shotgun (WGS) entry which is preliminary data.</text>
</comment>
<evidence type="ECO:0000256" key="7">
    <source>
        <dbReference type="ARBA" id="ARBA00022771"/>
    </source>
</evidence>
<organism evidence="16 19">
    <name type="scientific">Corynebacterium otitidis ATCC 51513</name>
    <dbReference type="NCBI Taxonomy" id="883169"/>
    <lineage>
        <taxon>Bacteria</taxon>
        <taxon>Bacillati</taxon>
        <taxon>Actinomycetota</taxon>
        <taxon>Actinomycetes</taxon>
        <taxon>Mycobacteriales</taxon>
        <taxon>Corynebacteriaceae</taxon>
        <taxon>Corynebacterium</taxon>
    </lineage>
</organism>
<dbReference type="GO" id="GO:0006269">
    <property type="term" value="P:DNA replication, synthesis of primer"/>
    <property type="evidence" value="ECO:0007669"/>
    <property type="project" value="UniProtKB-UniRule"/>
</dbReference>
<dbReference type="PANTHER" id="PTHR30313">
    <property type="entry name" value="DNA PRIMASE"/>
    <property type="match status" value="1"/>
</dbReference>
<dbReference type="PANTHER" id="PTHR30313:SF2">
    <property type="entry name" value="DNA PRIMASE"/>
    <property type="match status" value="1"/>
</dbReference>
<evidence type="ECO:0000256" key="2">
    <source>
        <dbReference type="ARBA" id="ARBA00022515"/>
    </source>
</evidence>
<dbReference type="NCBIfam" id="TIGR01391">
    <property type="entry name" value="dnaG"/>
    <property type="match status" value="1"/>
</dbReference>
<evidence type="ECO:0000256" key="9">
    <source>
        <dbReference type="ARBA" id="ARBA00022842"/>
    </source>
</evidence>
<dbReference type="SUPFAM" id="SSF56731">
    <property type="entry name" value="DNA primase core"/>
    <property type="match status" value="1"/>
</dbReference>
<evidence type="ECO:0000256" key="8">
    <source>
        <dbReference type="ARBA" id="ARBA00022833"/>
    </source>
</evidence>
<dbReference type="InterPro" id="IPR019475">
    <property type="entry name" value="DNA_primase_DnaB-bd"/>
</dbReference>